<sequence>MQSIISSTFNSVQMNYVRNSRAIAVLWCVFTICFTIINIVVFLQPWLGDSSVPDKEGYFGLFESCKYVSGDKYKTSTTHKNEVEDSKDTTNYYLLCEGSWTSIATSLNPIATFSIGFSALINLVCIASFLVLFLFMNPSIVFAICGILQIISSMFMILGCVIYPNNWDDPKIVDICEISKSYSSGKCRIKWAYILAIIGIFDILFLAILALVMSRRQVNNYRVTSAIGYLETKKNPGYVESTDNITIASKNDSQSFRDFQI</sequence>
<dbReference type="EMBL" id="CAJNOC010004471">
    <property type="protein sequence ID" value="CAF1022901.1"/>
    <property type="molecule type" value="Genomic_DNA"/>
</dbReference>
<dbReference type="PANTHER" id="PTHR12489:SF1">
    <property type="entry name" value="LP10272P"/>
    <property type="match status" value="1"/>
</dbReference>
<gene>
    <name evidence="6" type="ORF">OXX778_LOCUS17470</name>
</gene>
<feature type="transmembrane region" description="Helical" evidence="5">
    <location>
        <begin position="140"/>
        <end position="164"/>
    </location>
</feature>
<keyword evidence="3 5" id="KW-1133">Transmembrane helix</keyword>
<comment type="caution">
    <text evidence="6">The sequence shown here is derived from an EMBL/GenBank/DDBJ whole genome shotgun (WGS) entry which is preliminary data.</text>
</comment>
<keyword evidence="4 5" id="KW-0472">Membrane</keyword>
<protein>
    <submittedName>
        <fullName evidence="6">Uncharacterized protein</fullName>
    </submittedName>
</protein>
<dbReference type="GO" id="GO:0005886">
    <property type="term" value="C:plasma membrane"/>
    <property type="evidence" value="ECO:0007669"/>
    <property type="project" value="TreeGrafter"/>
</dbReference>
<dbReference type="InterPro" id="IPR019372">
    <property type="entry name" value="LHFPL"/>
</dbReference>
<dbReference type="Gene3D" id="1.20.140.150">
    <property type="match status" value="1"/>
</dbReference>
<dbReference type="Proteomes" id="UP000663879">
    <property type="component" value="Unassembled WGS sequence"/>
</dbReference>
<dbReference type="OrthoDB" id="5873721at2759"/>
<evidence type="ECO:0000313" key="6">
    <source>
        <dbReference type="EMBL" id="CAF1022901.1"/>
    </source>
</evidence>
<feature type="transmembrane region" description="Helical" evidence="5">
    <location>
        <begin position="110"/>
        <end position="133"/>
    </location>
</feature>
<evidence type="ECO:0000256" key="4">
    <source>
        <dbReference type="ARBA" id="ARBA00023136"/>
    </source>
</evidence>
<reference evidence="6" key="1">
    <citation type="submission" date="2021-02" db="EMBL/GenBank/DDBJ databases">
        <authorList>
            <person name="Nowell W R."/>
        </authorList>
    </citation>
    <scope>NUCLEOTIDE SEQUENCE</scope>
    <source>
        <strain evidence="6">Ploen Becks lab</strain>
    </source>
</reference>
<feature type="transmembrane region" description="Helical" evidence="5">
    <location>
        <begin position="21"/>
        <end position="43"/>
    </location>
</feature>
<proteinExistence type="predicted"/>
<dbReference type="AlphaFoldDB" id="A0A814IFM6"/>
<comment type="subcellular location">
    <subcellularLocation>
        <location evidence="1">Membrane</location>
        <topology evidence="1">Multi-pass membrane protein</topology>
    </subcellularLocation>
</comment>
<organism evidence="6 7">
    <name type="scientific">Brachionus calyciflorus</name>
    <dbReference type="NCBI Taxonomy" id="104777"/>
    <lineage>
        <taxon>Eukaryota</taxon>
        <taxon>Metazoa</taxon>
        <taxon>Spiralia</taxon>
        <taxon>Gnathifera</taxon>
        <taxon>Rotifera</taxon>
        <taxon>Eurotatoria</taxon>
        <taxon>Monogononta</taxon>
        <taxon>Pseudotrocha</taxon>
        <taxon>Ploima</taxon>
        <taxon>Brachionidae</taxon>
        <taxon>Brachionus</taxon>
    </lineage>
</organism>
<keyword evidence="7" id="KW-1185">Reference proteome</keyword>
<evidence type="ECO:0000256" key="3">
    <source>
        <dbReference type="ARBA" id="ARBA00022989"/>
    </source>
</evidence>
<dbReference type="PANTHER" id="PTHR12489">
    <property type="entry name" value="LIPOMA HMGIC FUSION PARTNER-LIKE PROTEIN"/>
    <property type="match status" value="1"/>
</dbReference>
<evidence type="ECO:0000256" key="1">
    <source>
        <dbReference type="ARBA" id="ARBA00004141"/>
    </source>
</evidence>
<evidence type="ECO:0000313" key="7">
    <source>
        <dbReference type="Proteomes" id="UP000663879"/>
    </source>
</evidence>
<accession>A0A814IFM6</accession>
<name>A0A814IFM6_9BILA</name>
<evidence type="ECO:0000256" key="5">
    <source>
        <dbReference type="SAM" id="Phobius"/>
    </source>
</evidence>
<feature type="transmembrane region" description="Helical" evidence="5">
    <location>
        <begin position="191"/>
        <end position="212"/>
    </location>
</feature>
<dbReference type="Pfam" id="PF10242">
    <property type="entry name" value="L_HMGIC_fpl"/>
    <property type="match status" value="1"/>
</dbReference>
<evidence type="ECO:0000256" key="2">
    <source>
        <dbReference type="ARBA" id="ARBA00022692"/>
    </source>
</evidence>
<keyword evidence="2 5" id="KW-0812">Transmembrane</keyword>
<dbReference type="GO" id="GO:0007605">
    <property type="term" value="P:sensory perception of sound"/>
    <property type="evidence" value="ECO:0007669"/>
    <property type="project" value="TreeGrafter"/>
</dbReference>